<organism evidence="1 2">
    <name type="scientific">Methanolapillus ohkumae</name>
    <dbReference type="NCBI Taxonomy" id="3028298"/>
    <lineage>
        <taxon>Archaea</taxon>
        <taxon>Methanobacteriati</taxon>
        <taxon>Methanobacteriota</taxon>
        <taxon>Stenosarchaea group</taxon>
        <taxon>Methanomicrobia</taxon>
        <taxon>Methanosarcinales</taxon>
        <taxon>Methanosarcinaceae</taxon>
        <taxon>Methanolapillus</taxon>
    </lineage>
</organism>
<dbReference type="Proteomes" id="UP001304970">
    <property type="component" value="Chromosome"/>
</dbReference>
<protein>
    <recommendedName>
        <fullName evidence="3">HD domain-containing protein</fullName>
    </recommendedName>
</protein>
<dbReference type="AlphaFoldDB" id="A0AA96V6C7"/>
<evidence type="ECO:0000313" key="2">
    <source>
        <dbReference type="Proteomes" id="UP001304970"/>
    </source>
</evidence>
<sequence length="395" mass="45618">MTENLLDKSVIDEYKNSIYLACAGAYLHNLGKITPEFIKYQKNTLGDEKYCFQLISGILSNIKDPSKIKVIEEIFKTVPSNHVFLEGTKKWLINNKIELMSPLDDRTYCMGDILEFLGVHDKCNCDKLYNNAGREEIRNFKDTDLLKIAKKDKILKLNLILDSTSLLTHLMKLCHHGASGGEKQSIFSENPSGDFIYISTPFGREKQIDEKTYWCLKKSVEEKLQQTDANNLETFINFFEPMFKEAVADTQRPINNISIHDIGHTGMAFLKSGIWTLAIRWPKVTHDEFNKCLGKERNYLKLWRLLSYRIDGQSFLFDATNLSDFKTRKNALENDLNNIQNRIEFRYPIATEIYRDENGSAFIYPDLEEVADELKSTISKLSQYNLSLHENISSN</sequence>
<name>A0AA96V6C7_9EURY</name>
<evidence type="ECO:0008006" key="3">
    <source>
        <dbReference type="Google" id="ProtNLM"/>
    </source>
</evidence>
<gene>
    <name evidence="1" type="ORF">MsAm2_00850</name>
</gene>
<evidence type="ECO:0000313" key="1">
    <source>
        <dbReference type="EMBL" id="WNY26325.1"/>
    </source>
</evidence>
<accession>A0AA96V6C7</accession>
<reference evidence="1 2" key="1">
    <citation type="submission" date="2023-07" db="EMBL/GenBank/DDBJ databases">
        <title>Closed genome sequence of Methanosarcinaceae archaeon Am2.</title>
        <authorList>
            <person name="Poehlein A."/>
            <person name="Protasov E."/>
            <person name="Platt K."/>
            <person name="Reeh H."/>
            <person name="Daniel R."/>
            <person name="Brune A."/>
        </authorList>
    </citation>
    <scope>NUCLEOTIDE SEQUENCE [LARGE SCALE GENOMIC DNA]</scope>
    <source>
        <strain evidence="1 2">Am2</strain>
    </source>
</reference>
<proteinExistence type="predicted"/>
<dbReference type="GeneID" id="89227480"/>
<keyword evidence="2" id="KW-1185">Reference proteome</keyword>
<dbReference type="RefSeq" id="WP_338097852.1">
    <property type="nucleotide sequence ID" value="NZ_CP131061.1"/>
</dbReference>
<dbReference type="EMBL" id="CP131061">
    <property type="protein sequence ID" value="WNY26325.1"/>
    <property type="molecule type" value="Genomic_DNA"/>
</dbReference>